<organism evidence="2">
    <name type="scientific">viral metagenome</name>
    <dbReference type="NCBI Taxonomy" id="1070528"/>
    <lineage>
        <taxon>unclassified sequences</taxon>
        <taxon>metagenomes</taxon>
        <taxon>organismal metagenomes</taxon>
    </lineage>
</organism>
<sequence>MRTAATLLHGDRAVQSQEKISAQLVADEHGYNDYDIAGHTCVHRACVPHDMQKGDYFNVYHGESSKSGCRWDGDLISSLRKFAA</sequence>
<dbReference type="EMBL" id="MT143668">
    <property type="protein sequence ID" value="QJA99809.1"/>
    <property type="molecule type" value="Genomic_DNA"/>
</dbReference>
<dbReference type="AlphaFoldDB" id="A0A6M3MFN2"/>
<reference evidence="2" key="1">
    <citation type="submission" date="2020-03" db="EMBL/GenBank/DDBJ databases">
        <title>The deep terrestrial virosphere.</title>
        <authorList>
            <person name="Holmfeldt K."/>
            <person name="Nilsson E."/>
            <person name="Simone D."/>
            <person name="Lopez-Fernandez M."/>
            <person name="Wu X."/>
            <person name="de Brujin I."/>
            <person name="Lundin D."/>
            <person name="Andersson A."/>
            <person name="Bertilsson S."/>
            <person name="Dopson M."/>
        </authorList>
    </citation>
    <scope>NUCLEOTIDE SEQUENCE</scope>
    <source>
        <strain evidence="1">MM171A00884</strain>
        <strain evidence="2">MM171B00661</strain>
    </source>
</reference>
<protein>
    <submittedName>
        <fullName evidence="2">Uncharacterized protein</fullName>
    </submittedName>
</protein>
<dbReference type="EMBL" id="MT143850">
    <property type="protein sequence ID" value="QJB03542.1"/>
    <property type="molecule type" value="Genomic_DNA"/>
</dbReference>
<evidence type="ECO:0000313" key="2">
    <source>
        <dbReference type="EMBL" id="QJB03542.1"/>
    </source>
</evidence>
<name>A0A6M3MFN2_9ZZZZ</name>
<accession>A0A6M3MFN2</accession>
<proteinExistence type="predicted"/>
<evidence type="ECO:0000313" key="1">
    <source>
        <dbReference type="EMBL" id="QJA99809.1"/>
    </source>
</evidence>
<gene>
    <name evidence="1" type="ORF">MM171A00884_0021</name>
    <name evidence="2" type="ORF">MM171B00661_0021</name>
</gene>